<feature type="transmembrane region" description="Helical" evidence="6">
    <location>
        <begin position="246"/>
        <end position="264"/>
    </location>
</feature>
<evidence type="ECO:0000256" key="3">
    <source>
        <dbReference type="ARBA" id="ARBA00022692"/>
    </source>
</evidence>
<evidence type="ECO:0000313" key="7">
    <source>
        <dbReference type="EMBL" id="HCA02083.1"/>
    </source>
</evidence>
<name>A0A3D0KEY4_9GAMM</name>
<evidence type="ECO:0000256" key="2">
    <source>
        <dbReference type="ARBA" id="ARBA00009142"/>
    </source>
</evidence>
<comment type="caution">
    <text evidence="7">The sequence shown here is derived from an EMBL/GenBank/DDBJ whole genome shotgun (WGS) entry which is preliminary data.</text>
</comment>
<keyword evidence="4 6" id="KW-1133">Transmembrane helix</keyword>
<evidence type="ECO:0000256" key="4">
    <source>
        <dbReference type="ARBA" id="ARBA00022989"/>
    </source>
</evidence>
<keyword evidence="6" id="KW-1003">Cell membrane</keyword>
<evidence type="ECO:0000256" key="6">
    <source>
        <dbReference type="RuleBase" id="RU363041"/>
    </source>
</evidence>
<protein>
    <recommendedName>
        <fullName evidence="6">Probable membrane transporter protein</fullName>
    </recommendedName>
</protein>
<organism evidence="7">
    <name type="scientific">Halomonas campaniensis</name>
    <dbReference type="NCBI Taxonomy" id="213554"/>
    <lineage>
        <taxon>Bacteria</taxon>
        <taxon>Pseudomonadati</taxon>
        <taxon>Pseudomonadota</taxon>
        <taxon>Gammaproteobacteria</taxon>
        <taxon>Oceanospirillales</taxon>
        <taxon>Halomonadaceae</taxon>
        <taxon>Halomonas</taxon>
    </lineage>
</organism>
<dbReference type="PANTHER" id="PTHR43483">
    <property type="entry name" value="MEMBRANE TRANSPORTER PROTEIN HI_0806-RELATED"/>
    <property type="match status" value="1"/>
</dbReference>
<dbReference type="GO" id="GO:0005886">
    <property type="term" value="C:plasma membrane"/>
    <property type="evidence" value="ECO:0007669"/>
    <property type="project" value="UniProtKB-SubCell"/>
</dbReference>
<feature type="transmembrane region" description="Helical" evidence="6">
    <location>
        <begin position="83"/>
        <end position="103"/>
    </location>
</feature>
<feature type="transmembrane region" description="Helical" evidence="6">
    <location>
        <begin position="49"/>
        <end position="71"/>
    </location>
</feature>
<reference evidence="7" key="1">
    <citation type="journal article" date="2018" name="Nat. Biotechnol.">
        <title>A standardized bacterial taxonomy based on genome phylogeny substantially revises the tree of life.</title>
        <authorList>
            <person name="Parks D.H."/>
            <person name="Chuvochina M."/>
            <person name="Waite D.W."/>
            <person name="Rinke C."/>
            <person name="Skarshewski A."/>
            <person name="Chaumeil P.A."/>
            <person name="Hugenholtz P."/>
        </authorList>
    </citation>
    <scope>NUCLEOTIDE SEQUENCE [LARGE SCALE GENOMIC DNA]</scope>
    <source>
        <strain evidence="7">UBA11284</strain>
    </source>
</reference>
<comment type="similarity">
    <text evidence="2 6">Belongs to the 4-toluene sulfonate uptake permease (TSUP) (TC 2.A.102) family.</text>
</comment>
<dbReference type="PANTHER" id="PTHR43483:SF3">
    <property type="entry name" value="MEMBRANE TRANSPORTER PROTEIN HI_0806-RELATED"/>
    <property type="match status" value="1"/>
</dbReference>
<comment type="subcellular location">
    <subcellularLocation>
        <location evidence="6">Cell membrane</location>
        <topology evidence="6">Multi-pass membrane protein</topology>
    </subcellularLocation>
    <subcellularLocation>
        <location evidence="1">Membrane</location>
        <topology evidence="1">Multi-pass membrane protein</topology>
    </subcellularLocation>
</comment>
<dbReference type="AlphaFoldDB" id="A0A3D0KEY4"/>
<evidence type="ECO:0000256" key="1">
    <source>
        <dbReference type="ARBA" id="ARBA00004141"/>
    </source>
</evidence>
<feature type="transmembrane region" description="Helical" evidence="6">
    <location>
        <begin position="109"/>
        <end position="129"/>
    </location>
</feature>
<dbReference type="InterPro" id="IPR002781">
    <property type="entry name" value="TM_pro_TauE-like"/>
</dbReference>
<dbReference type="EMBL" id="DOTR01000038">
    <property type="protein sequence ID" value="HCA02083.1"/>
    <property type="molecule type" value="Genomic_DNA"/>
</dbReference>
<dbReference type="Pfam" id="PF01925">
    <property type="entry name" value="TauE"/>
    <property type="match status" value="1"/>
</dbReference>
<accession>A0A3D0KEY4</accession>
<sequence length="265" mass="26643">MTILSILAGYLLLGAVAGTMAGLFGVGGGLIIVPALVFAFGLQGVAPDIIMHLAVGTSLATIVITGASSALGHYRKGSIHKPWFMALLPGLMLGAIGGVFIAGNLSGTVLGTLFGVFVLLLATKMIVGLSPKPGSTPPGKVSMTIAGGVVGAISALFGIGGGTMTVPWLSRCGASMTQAVGTSAACGLPIAAVGALTFIVVGWGNPLLPQWATGFILWPAFIGIVLTSVPFARLGVRLAHILPANVLRFSFATLLAVVGLRFILA</sequence>
<keyword evidence="5 6" id="KW-0472">Membrane</keyword>
<evidence type="ECO:0000256" key="5">
    <source>
        <dbReference type="ARBA" id="ARBA00023136"/>
    </source>
</evidence>
<feature type="transmembrane region" description="Helical" evidence="6">
    <location>
        <begin position="7"/>
        <end position="37"/>
    </location>
</feature>
<proteinExistence type="inferred from homology"/>
<gene>
    <name evidence="7" type="ORF">DEO68_07860</name>
</gene>
<feature type="transmembrane region" description="Helical" evidence="6">
    <location>
        <begin position="179"/>
        <end position="203"/>
    </location>
</feature>
<feature type="transmembrane region" description="Helical" evidence="6">
    <location>
        <begin position="215"/>
        <end position="234"/>
    </location>
</feature>
<keyword evidence="3 6" id="KW-0812">Transmembrane</keyword>
<feature type="transmembrane region" description="Helical" evidence="6">
    <location>
        <begin position="141"/>
        <end position="159"/>
    </location>
</feature>